<proteinExistence type="predicted"/>
<name>A0AAD3DLK8_9CHLO</name>
<reference evidence="1 2" key="1">
    <citation type="journal article" date="2021" name="Sci. Rep.">
        <title>Genome sequencing of the multicellular alga Astrephomene provides insights into convergent evolution of germ-soma differentiation.</title>
        <authorList>
            <person name="Yamashita S."/>
            <person name="Yamamoto K."/>
            <person name="Matsuzaki R."/>
            <person name="Suzuki S."/>
            <person name="Yamaguchi H."/>
            <person name="Hirooka S."/>
            <person name="Minakuchi Y."/>
            <person name="Miyagishima S."/>
            <person name="Kawachi M."/>
            <person name="Toyoda A."/>
            <person name="Nozaki H."/>
        </authorList>
    </citation>
    <scope>NUCLEOTIDE SEQUENCE [LARGE SCALE GENOMIC DNA]</scope>
    <source>
        <strain evidence="1 2">NIES-4017</strain>
    </source>
</reference>
<organism evidence="1 2">
    <name type="scientific">Astrephomene gubernaculifera</name>
    <dbReference type="NCBI Taxonomy" id="47775"/>
    <lineage>
        <taxon>Eukaryota</taxon>
        <taxon>Viridiplantae</taxon>
        <taxon>Chlorophyta</taxon>
        <taxon>core chlorophytes</taxon>
        <taxon>Chlorophyceae</taxon>
        <taxon>CS clade</taxon>
        <taxon>Chlamydomonadales</taxon>
        <taxon>Astrephomenaceae</taxon>
        <taxon>Astrephomene</taxon>
    </lineage>
</organism>
<evidence type="ECO:0000313" key="2">
    <source>
        <dbReference type="Proteomes" id="UP001054857"/>
    </source>
</evidence>
<dbReference type="EMBL" id="BMAR01000003">
    <property type="protein sequence ID" value="GFR42687.1"/>
    <property type="molecule type" value="Genomic_DNA"/>
</dbReference>
<keyword evidence="2" id="KW-1185">Reference proteome</keyword>
<accession>A0AAD3DLK8</accession>
<comment type="caution">
    <text evidence="1">The sequence shown here is derived from an EMBL/GenBank/DDBJ whole genome shotgun (WGS) entry which is preliminary data.</text>
</comment>
<gene>
    <name evidence="1" type="ORF">Agub_g3498</name>
</gene>
<feature type="non-terminal residue" evidence="1">
    <location>
        <position position="1"/>
    </location>
</feature>
<feature type="non-terminal residue" evidence="1">
    <location>
        <position position="155"/>
    </location>
</feature>
<sequence length="155" mass="16804">VQVAEAMALDVTGLKALGLAGWRKLNTEVSGLHPALWFTPDTLPVVGLDVVDVQDILFALRAADGHGRGIAESWLRACQCAQLAHDRILRDLQDVDRNLTFWQRQVAAGGHWSHSSFMLLSRGPLSFAADVAGAAKRLQRLTGRLQQLAEAAMVA</sequence>
<protein>
    <submittedName>
        <fullName evidence="1">Uncharacterized protein</fullName>
    </submittedName>
</protein>
<dbReference type="Proteomes" id="UP001054857">
    <property type="component" value="Unassembled WGS sequence"/>
</dbReference>
<evidence type="ECO:0000313" key="1">
    <source>
        <dbReference type="EMBL" id="GFR42687.1"/>
    </source>
</evidence>
<dbReference type="AlphaFoldDB" id="A0AAD3DLK8"/>